<dbReference type="CDD" id="cd02511">
    <property type="entry name" value="Beta4Glucosyltransferase"/>
    <property type="match status" value="1"/>
</dbReference>
<protein>
    <submittedName>
        <fullName evidence="5">LpsC</fullName>
    </submittedName>
</protein>
<dbReference type="InterPro" id="IPR029044">
    <property type="entry name" value="Nucleotide-diphossugar_trans"/>
</dbReference>
<dbReference type="HOGENOM" id="CLU_065962_1_0_5"/>
<reference evidence="5 6" key="1">
    <citation type="journal article" date="2011" name="J. Biotechnol.">
        <title>The complete genome sequence of the dominant Sinorhizobium meliloti field isolate SM11 extends the S. meliloti pan-genome.</title>
        <authorList>
            <person name="Schneiker-Bekel S."/>
            <person name="Wibberg D."/>
            <person name="Bekel T."/>
            <person name="Blom J."/>
            <person name="Linke B."/>
            <person name="Neuweger H."/>
            <person name="Stiens M."/>
            <person name="Vorholter F.J."/>
            <person name="Weidner S."/>
            <person name="Goesmann A."/>
            <person name="Puhler A."/>
            <person name="Schluter A."/>
        </authorList>
    </citation>
    <scope>NUCLEOTIDE SEQUENCE [LARGE SCALE GENOMIC DNA]</scope>
    <source>
        <strain evidence="5 6">SM11</strain>
    </source>
</reference>
<dbReference type="SUPFAM" id="SSF53448">
    <property type="entry name" value="Nucleotide-diphospho-sugar transferases"/>
    <property type="match status" value="1"/>
</dbReference>
<evidence type="ECO:0000256" key="2">
    <source>
        <dbReference type="SAM" id="MobiDB-lite"/>
    </source>
</evidence>
<evidence type="ECO:0000256" key="3">
    <source>
        <dbReference type="SAM" id="Phobius"/>
    </source>
</evidence>
<evidence type="ECO:0000259" key="4">
    <source>
        <dbReference type="Pfam" id="PF00535"/>
    </source>
</evidence>
<name>F7X0B2_SINMM</name>
<dbReference type="Proteomes" id="UP000009045">
    <property type="component" value="Chromosome"/>
</dbReference>
<dbReference type="InterPro" id="IPR001173">
    <property type="entry name" value="Glyco_trans_2-like"/>
</dbReference>
<dbReference type="Pfam" id="PF00535">
    <property type="entry name" value="Glycos_transf_2"/>
    <property type="match status" value="1"/>
</dbReference>
<dbReference type="PATRIC" id="fig|707241.3.peg.2092"/>
<feature type="domain" description="Glycosyltransferase 2-like" evidence="4">
    <location>
        <begin position="48"/>
        <end position="162"/>
    </location>
</feature>
<dbReference type="PANTHER" id="PTHR43630:SF2">
    <property type="entry name" value="GLYCOSYLTRANSFERASE"/>
    <property type="match status" value="1"/>
</dbReference>
<accession>F7X0B2</accession>
<keyword evidence="3" id="KW-0472">Membrane</keyword>
<comment type="similarity">
    <text evidence="1">Belongs to the glycosyltransferase 2 family. WaaE/KdtX subfamily.</text>
</comment>
<evidence type="ECO:0000256" key="1">
    <source>
        <dbReference type="ARBA" id="ARBA00038494"/>
    </source>
</evidence>
<dbReference type="KEGG" id="smx:SM11_chr1996"/>
<dbReference type="EMBL" id="CP001830">
    <property type="protein sequence ID" value="AEH79259.1"/>
    <property type="molecule type" value="Genomic_DNA"/>
</dbReference>
<organism evidence="5 6">
    <name type="scientific">Sinorhizobium meliloti (strain SM11)</name>
    <dbReference type="NCBI Taxonomy" id="707241"/>
    <lineage>
        <taxon>Bacteria</taxon>
        <taxon>Pseudomonadati</taxon>
        <taxon>Pseudomonadota</taxon>
        <taxon>Alphaproteobacteria</taxon>
        <taxon>Hyphomicrobiales</taxon>
        <taxon>Rhizobiaceae</taxon>
        <taxon>Sinorhizobium/Ensifer group</taxon>
        <taxon>Sinorhizobium</taxon>
    </lineage>
</organism>
<gene>
    <name evidence="5" type="primary">lpsC</name>
    <name evidence="5" type="ordered locus">SM11_chr1996</name>
</gene>
<keyword evidence="3" id="KW-0812">Transmembrane</keyword>
<keyword evidence="3" id="KW-1133">Transmembrane helix</keyword>
<dbReference type="Gene3D" id="3.90.550.10">
    <property type="entry name" value="Spore Coat Polysaccharide Biosynthesis Protein SpsA, Chain A"/>
    <property type="match status" value="1"/>
</dbReference>
<evidence type="ECO:0000313" key="5">
    <source>
        <dbReference type="EMBL" id="AEH79259.1"/>
    </source>
</evidence>
<feature type="transmembrane region" description="Helical" evidence="3">
    <location>
        <begin position="275"/>
        <end position="293"/>
    </location>
</feature>
<dbReference type="PANTHER" id="PTHR43630">
    <property type="entry name" value="POLY-BETA-1,6-N-ACETYL-D-GLUCOSAMINE SYNTHASE"/>
    <property type="match status" value="1"/>
</dbReference>
<feature type="compositionally biased region" description="Polar residues" evidence="2">
    <location>
        <begin position="10"/>
        <end position="24"/>
    </location>
</feature>
<feature type="region of interest" description="Disordered" evidence="2">
    <location>
        <begin position="1"/>
        <end position="31"/>
    </location>
</feature>
<sequence length="310" mass="35133">MQGGPAAAHRNQTPRGPNELNNFQDESEGALPLPATRDGHMIPKLPLSAFIICLNEEAYLGKCIESLERCAEIVIVDSGSTDGTAALVQSYIDAGWPIRFMYEPWRGYAGQKQFALEQCSQPWCFNIDADERLDKALRELLPELLAASDEIVGWRVARRPYLIGYGYTPENVRERRNLRLIRRGKGRYDLSQKVHEGIVPEGNVGNARTGSLLHFRPLVMDEQILKENKYSTLKADQQVESGKRPRFYKLIFTPPIYFLRLYFRNGLWRCGLSGFIEAMTGAVYAFLTAAKIYQRHALKARPNVDDALSH</sequence>
<proteinExistence type="inferred from homology"/>
<evidence type="ECO:0000313" key="6">
    <source>
        <dbReference type="Proteomes" id="UP000009045"/>
    </source>
</evidence>
<dbReference type="AlphaFoldDB" id="F7X0B2"/>